<dbReference type="AlphaFoldDB" id="A0A1N6F807"/>
<dbReference type="NCBIfam" id="TIGR03019">
    <property type="entry name" value="pepcterm_femAB"/>
    <property type="match status" value="1"/>
</dbReference>
<name>A0A1N6F807_9SPHN</name>
<accession>A0A1N6F807</accession>
<gene>
    <name evidence="2" type="ORF">SAMN02745824_2278</name>
</gene>
<keyword evidence="3" id="KW-1185">Reference proteome</keyword>
<dbReference type="SUPFAM" id="SSF55729">
    <property type="entry name" value="Acyl-CoA N-acyltransferases (Nat)"/>
    <property type="match status" value="1"/>
</dbReference>
<sequence length="357" mass="39563">MNAPFSPGSLNCRILQKENPEELNRIEAFVAEHADGSPFHCPAWVLAVAEACRHEWCYLLAEDGQGELQGLLPLHLIHSPLFGRALVSSGFAVGGGILSHNGQAREMLADQAWSFAQRHSFPSVELRGGPAPDSQWQVKDDVYSGFVCDLADNEDAQLLAIPRKQRAEIRKGLKNGLTVEIGTDERERCNHYAVYAESVRNLGTPVFPRALFDTVLDRFGADADILTVLEGEAPVASVLSLYHQGTVMPYWGGGTWDARRSRANDVMYFALMNHAREKGCRKFDFGRSKRGTGAWSFKKNWGFEPEPLSYAVRTADGEEARDVNPMSPRYRLQVALWQKLPLSVANRLGPVIARGLG</sequence>
<dbReference type="EMBL" id="FSQW01000002">
    <property type="protein sequence ID" value="SIN91387.1"/>
    <property type="molecule type" value="Genomic_DNA"/>
</dbReference>
<dbReference type="RefSeq" id="WP_074205329.1">
    <property type="nucleotide sequence ID" value="NZ_FSQW01000002.1"/>
</dbReference>
<dbReference type="InterPro" id="IPR050644">
    <property type="entry name" value="PG_Glycine_Bridge_Synth"/>
</dbReference>
<evidence type="ECO:0000313" key="2">
    <source>
        <dbReference type="EMBL" id="SIN91387.1"/>
    </source>
</evidence>
<dbReference type="Gene3D" id="3.40.630.30">
    <property type="match status" value="1"/>
</dbReference>
<dbReference type="OrthoDB" id="9773932at2"/>
<protein>
    <submittedName>
        <fullName evidence="2">FemAB-related protein, PEP-CTERM system-associated</fullName>
    </submittedName>
</protein>
<organism evidence="2 3">
    <name type="scientific">Parasphingorhabdus marina DSM 22363</name>
    <dbReference type="NCBI Taxonomy" id="1123272"/>
    <lineage>
        <taxon>Bacteria</taxon>
        <taxon>Pseudomonadati</taxon>
        <taxon>Pseudomonadota</taxon>
        <taxon>Alphaproteobacteria</taxon>
        <taxon>Sphingomonadales</taxon>
        <taxon>Sphingomonadaceae</taxon>
        <taxon>Parasphingorhabdus</taxon>
    </lineage>
</organism>
<dbReference type="InterPro" id="IPR016181">
    <property type="entry name" value="Acyl_CoA_acyltransferase"/>
</dbReference>
<dbReference type="Pfam" id="PF13480">
    <property type="entry name" value="Acetyltransf_6"/>
    <property type="match status" value="1"/>
</dbReference>
<dbReference type="PANTHER" id="PTHR36174:SF1">
    <property type="entry name" value="LIPID II:GLYCINE GLYCYLTRANSFERASE"/>
    <property type="match status" value="1"/>
</dbReference>
<evidence type="ECO:0000313" key="3">
    <source>
        <dbReference type="Proteomes" id="UP000185192"/>
    </source>
</evidence>
<reference evidence="3" key="1">
    <citation type="submission" date="2016-11" db="EMBL/GenBank/DDBJ databases">
        <authorList>
            <person name="Varghese N."/>
            <person name="Submissions S."/>
        </authorList>
    </citation>
    <scope>NUCLEOTIDE SEQUENCE [LARGE SCALE GENOMIC DNA]</scope>
    <source>
        <strain evidence="3">DSM 22363</strain>
    </source>
</reference>
<dbReference type="PANTHER" id="PTHR36174">
    <property type="entry name" value="LIPID II:GLYCINE GLYCYLTRANSFERASE"/>
    <property type="match status" value="1"/>
</dbReference>
<feature type="domain" description="BioF2-like acetyltransferase" evidence="1">
    <location>
        <begin position="164"/>
        <end position="298"/>
    </location>
</feature>
<dbReference type="Proteomes" id="UP000185192">
    <property type="component" value="Unassembled WGS sequence"/>
</dbReference>
<evidence type="ECO:0000259" key="1">
    <source>
        <dbReference type="Pfam" id="PF13480"/>
    </source>
</evidence>
<proteinExistence type="predicted"/>
<dbReference type="InterPro" id="IPR038740">
    <property type="entry name" value="BioF2-like_GNAT_dom"/>
</dbReference>
<dbReference type="STRING" id="1123272.SAMN02745824_2278"/>
<dbReference type="InterPro" id="IPR017469">
    <property type="entry name" value="PEP-CTERM_FemAB-rel"/>
</dbReference>